<sequence length="88" mass="10009">MGQSVFEHHFSEWLRVKLFSSLLLHKLLPNPALSSSVFVQLLSCPVQSTYAAITRTYFEQTGQAPDGLPKVVYCMHCSVYTKSMFFCE</sequence>
<evidence type="ECO:0000313" key="1">
    <source>
        <dbReference type="EMBL" id="KAI6087068.1"/>
    </source>
</evidence>
<proteinExistence type="predicted"/>
<accession>A0ACC0D3C5</accession>
<name>A0ACC0D3C5_9PEZI</name>
<evidence type="ECO:0000313" key="2">
    <source>
        <dbReference type="Proteomes" id="UP001497680"/>
    </source>
</evidence>
<comment type="caution">
    <text evidence="1">The sequence shown here is derived from an EMBL/GenBank/DDBJ whole genome shotgun (WGS) entry which is preliminary data.</text>
</comment>
<dbReference type="Proteomes" id="UP001497680">
    <property type="component" value="Unassembled WGS sequence"/>
</dbReference>
<gene>
    <name evidence="1" type="ORF">F4821DRAFT_118464</name>
</gene>
<protein>
    <submittedName>
        <fullName evidence="1">Uncharacterized protein</fullName>
    </submittedName>
</protein>
<dbReference type="EMBL" id="MU394310">
    <property type="protein sequence ID" value="KAI6087068.1"/>
    <property type="molecule type" value="Genomic_DNA"/>
</dbReference>
<reference evidence="1 2" key="1">
    <citation type="journal article" date="2022" name="New Phytol.">
        <title>Ecological generalism drives hyperdiversity of secondary metabolite gene clusters in xylarialean endophytes.</title>
        <authorList>
            <person name="Franco M.E.E."/>
            <person name="Wisecaver J.H."/>
            <person name="Arnold A.E."/>
            <person name="Ju Y.M."/>
            <person name="Slot J.C."/>
            <person name="Ahrendt S."/>
            <person name="Moore L.P."/>
            <person name="Eastman K.E."/>
            <person name="Scott K."/>
            <person name="Konkel Z."/>
            <person name="Mondo S.J."/>
            <person name="Kuo A."/>
            <person name="Hayes R.D."/>
            <person name="Haridas S."/>
            <person name="Andreopoulos B."/>
            <person name="Riley R."/>
            <person name="LaButti K."/>
            <person name="Pangilinan J."/>
            <person name="Lipzen A."/>
            <person name="Amirebrahimi M."/>
            <person name="Yan J."/>
            <person name="Adam C."/>
            <person name="Keymanesh K."/>
            <person name="Ng V."/>
            <person name="Louie K."/>
            <person name="Northen T."/>
            <person name="Drula E."/>
            <person name="Henrissat B."/>
            <person name="Hsieh H.M."/>
            <person name="Youens-Clark K."/>
            <person name="Lutzoni F."/>
            <person name="Miadlikowska J."/>
            <person name="Eastwood D.C."/>
            <person name="Hamelin R.C."/>
            <person name="Grigoriev I.V."/>
            <person name="U'Ren J.M."/>
        </authorList>
    </citation>
    <scope>NUCLEOTIDE SEQUENCE [LARGE SCALE GENOMIC DNA]</scope>
    <source>
        <strain evidence="1 2">ER1909</strain>
    </source>
</reference>
<organism evidence="1 2">
    <name type="scientific">Hypoxylon rubiginosum</name>
    <dbReference type="NCBI Taxonomy" id="110542"/>
    <lineage>
        <taxon>Eukaryota</taxon>
        <taxon>Fungi</taxon>
        <taxon>Dikarya</taxon>
        <taxon>Ascomycota</taxon>
        <taxon>Pezizomycotina</taxon>
        <taxon>Sordariomycetes</taxon>
        <taxon>Xylariomycetidae</taxon>
        <taxon>Xylariales</taxon>
        <taxon>Hypoxylaceae</taxon>
        <taxon>Hypoxylon</taxon>
    </lineage>
</organism>
<keyword evidence="2" id="KW-1185">Reference proteome</keyword>